<dbReference type="FunFam" id="3.30.70.1230:FF:000004">
    <property type="entry name" value="Guanylate cyclase"/>
    <property type="match status" value="1"/>
</dbReference>
<comment type="similarity">
    <text evidence="13">Belongs to the adenylyl cyclase class-4/guanylyl cyclase family.</text>
</comment>
<evidence type="ECO:0000256" key="1">
    <source>
        <dbReference type="ARBA" id="ARBA00004479"/>
    </source>
</evidence>
<name>A0A8S3RUA1_MYTED</name>
<evidence type="ECO:0000259" key="15">
    <source>
        <dbReference type="PROSITE" id="PS50011"/>
    </source>
</evidence>
<evidence type="ECO:0000256" key="14">
    <source>
        <dbReference type="RuleBase" id="RU003431"/>
    </source>
</evidence>
<comment type="catalytic activity">
    <reaction evidence="14">
        <text>GTP = 3',5'-cyclic GMP + diphosphate</text>
        <dbReference type="Rhea" id="RHEA:13665"/>
        <dbReference type="ChEBI" id="CHEBI:33019"/>
        <dbReference type="ChEBI" id="CHEBI:37565"/>
        <dbReference type="ChEBI" id="CHEBI:57746"/>
        <dbReference type="EC" id="4.6.1.2"/>
    </reaction>
</comment>
<evidence type="ECO:0000256" key="10">
    <source>
        <dbReference type="ARBA" id="ARBA00023180"/>
    </source>
</evidence>
<evidence type="ECO:0000256" key="2">
    <source>
        <dbReference type="ARBA" id="ARBA00012202"/>
    </source>
</evidence>
<dbReference type="InterPro" id="IPR001054">
    <property type="entry name" value="A/G_cyclase"/>
</dbReference>
<dbReference type="OrthoDB" id="1890790at2759"/>
<dbReference type="GO" id="GO:0005525">
    <property type="term" value="F:GTP binding"/>
    <property type="evidence" value="ECO:0007669"/>
    <property type="project" value="UniProtKB-KW"/>
</dbReference>
<dbReference type="GO" id="GO:0004016">
    <property type="term" value="F:adenylate cyclase activity"/>
    <property type="evidence" value="ECO:0007669"/>
    <property type="project" value="TreeGrafter"/>
</dbReference>
<dbReference type="GO" id="GO:0004672">
    <property type="term" value="F:protein kinase activity"/>
    <property type="evidence" value="ECO:0007669"/>
    <property type="project" value="InterPro"/>
</dbReference>
<keyword evidence="7" id="KW-0342">GTP-binding</keyword>
<feature type="domain" description="Protein kinase" evidence="15">
    <location>
        <begin position="277"/>
        <end position="640"/>
    </location>
</feature>
<dbReference type="GO" id="GO:0007168">
    <property type="term" value="P:receptor guanylyl cyclase signaling pathway"/>
    <property type="evidence" value="ECO:0007669"/>
    <property type="project" value="TreeGrafter"/>
</dbReference>
<keyword evidence="5" id="KW-0547">Nucleotide-binding</keyword>
<evidence type="ECO:0000313" key="18">
    <source>
        <dbReference type="Proteomes" id="UP000683360"/>
    </source>
</evidence>
<organism evidence="17 18">
    <name type="scientific">Mytilus edulis</name>
    <name type="common">Blue mussel</name>
    <dbReference type="NCBI Taxonomy" id="6550"/>
    <lineage>
        <taxon>Eukaryota</taxon>
        <taxon>Metazoa</taxon>
        <taxon>Spiralia</taxon>
        <taxon>Lophotrochozoa</taxon>
        <taxon>Mollusca</taxon>
        <taxon>Bivalvia</taxon>
        <taxon>Autobranchia</taxon>
        <taxon>Pteriomorphia</taxon>
        <taxon>Mytilida</taxon>
        <taxon>Mytiloidea</taxon>
        <taxon>Mytilidae</taxon>
        <taxon>Mytilinae</taxon>
        <taxon>Mytilus</taxon>
    </lineage>
</organism>
<comment type="caution">
    <text evidence="17">The sequence shown here is derived from an EMBL/GenBank/DDBJ whole genome shotgun (WGS) entry which is preliminary data.</text>
</comment>
<keyword evidence="6" id="KW-1133">Transmembrane helix</keyword>
<keyword evidence="8" id="KW-0472">Membrane</keyword>
<dbReference type="PANTHER" id="PTHR11920">
    <property type="entry name" value="GUANYLYL CYCLASE"/>
    <property type="match status" value="1"/>
</dbReference>
<dbReference type="CDD" id="cd06352">
    <property type="entry name" value="PBP1_NPR_GC-like"/>
    <property type="match status" value="1"/>
</dbReference>
<dbReference type="SUPFAM" id="SSF56112">
    <property type="entry name" value="Protein kinase-like (PK-like)"/>
    <property type="match status" value="1"/>
</dbReference>
<evidence type="ECO:0000256" key="11">
    <source>
        <dbReference type="ARBA" id="ARBA00023239"/>
    </source>
</evidence>
<dbReference type="GO" id="GO:0005886">
    <property type="term" value="C:plasma membrane"/>
    <property type="evidence" value="ECO:0007669"/>
    <property type="project" value="UniProtKB-SubCell"/>
</dbReference>
<dbReference type="Proteomes" id="UP000683360">
    <property type="component" value="Unassembled WGS sequence"/>
</dbReference>
<proteinExistence type="inferred from homology"/>
<protein>
    <recommendedName>
        <fullName evidence="2 14">Guanylate cyclase</fullName>
        <ecNumber evidence="2 14">4.6.1.2</ecNumber>
    </recommendedName>
</protein>
<dbReference type="InterPro" id="IPR028082">
    <property type="entry name" value="Peripla_BP_I"/>
</dbReference>
<dbReference type="Gene3D" id="3.40.50.2300">
    <property type="match status" value="3"/>
</dbReference>
<dbReference type="SUPFAM" id="SSF55073">
    <property type="entry name" value="Nucleotide cyclase"/>
    <property type="match status" value="1"/>
</dbReference>
<evidence type="ECO:0000256" key="5">
    <source>
        <dbReference type="ARBA" id="ARBA00022741"/>
    </source>
</evidence>
<dbReference type="PROSITE" id="PS50011">
    <property type="entry name" value="PROTEIN_KINASE_DOM"/>
    <property type="match status" value="1"/>
</dbReference>
<dbReference type="InterPro" id="IPR029787">
    <property type="entry name" value="Nucleotide_cyclase"/>
</dbReference>
<dbReference type="GO" id="GO:0001653">
    <property type="term" value="F:peptide receptor activity"/>
    <property type="evidence" value="ECO:0007669"/>
    <property type="project" value="TreeGrafter"/>
</dbReference>
<evidence type="ECO:0000256" key="12">
    <source>
        <dbReference type="ARBA" id="ARBA00023293"/>
    </source>
</evidence>
<dbReference type="Pfam" id="PF00211">
    <property type="entry name" value="Guanylate_cyc"/>
    <property type="match status" value="1"/>
</dbReference>
<dbReference type="InterPro" id="IPR050401">
    <property type="entry name" value="Cyclic_nucleotide_synthase"/>
</dbReference>
<dbReference type="Pfam" id="PF07701">
    <property type="entry name" value="HNOBA"/>
    <property type="match status" value="1"/>
</dbReference>
<dbReference type="InterPro" id="IPR018297">
    <property type="entry name" value="A/G_cyclase_CS"/>
</dbReference>
<keyword evidence="12 14" id="KW-0141">cGMP biosynthesis</keyword>
<dbReference type="Gene3D" id="3.30.70.1230">
    <property type="entry name" value="Nucleotide cyclase"/>
    <property type="match status" value="1"/>
</dbReference>
<evidence type="ECO:0000256" key="13">
    <source>
        <dbReference type="RuleBase" id="RU000405"/>
    </source>
</evidence>
<feature type="domain" description="Guanylate cyclase" evidence="16">
    <location>
        <begin position="703"/>
        <end position="833"/>
    </location>
</feature>
<dbReference type="Pfam" id="PF07714">
    <property type="entry name" value="PK_Tyr_Ser-Thr"/>
    <property type="match status" value="1"/>
</dbReference>
<dbReference type="EC" id="4.6.1.2" evidence="2 14"/>
<dbReference type="EMBL" id="CAJPWZ010001212">
    <property type="protein sequence ID" value="CAG2209761.1"/>
    <property type="molecule type" value="Genomic_DNA"/>
</dbReference>
<dbReference type="Pfam" id="PF01094">
    <property type="entry name" value="ANF_receptor"/>
    <property type="match status" value="1"/>
</dbReference>
<evidence type="ECO:0000256" key="6">
    <source>
        <dbReference type="ARBA" id="ARBA00022989"/>
    </source>
</evidence>
<keyword evidence="18" id="KW-1185">Reference proteome</keyword>
<keyword evidence="3" id="KW-0812">Transmembrane</keyword>
<evidence type="ECO:0000256" key="7">
    <source>
        <dbReference type="ARBA" id="ARBA00023134"/>
    </source>
</evidence>
<dbReference type="GO" id="GO:0004383">
    <property type="term" value="F:guanylate cyclase activity"/>
    <property type="evidence" value="ECO:0007669"/>
    <property type="project" value="UniProtKB-EC"/>
</dbReference>
<dbReference type="InterPro" id="IPR001245">
    <property type="entry name" value="Ser-Thr/Tyr_kinase_cat_dom"/>
</dbReference>
<comment type="subcellular location">
    <subcellularLocation>
        <location evidence="1">Membrane</location>
        <topology evidence="1">Single-pass type I membrane protein</topology>
    </subcellularLocation>
</comment>
<dbReference type="Gene3D" id="1.10.510.10">
    <property type="entry name" value="Transferase(Phosphotransferase) domain 1"/>
    <property type="match status" value="1"/>
</dbReference>
<dbReference type="PRINTS" id="PR00255">
    <property type="entry name" value="NATPEPTIDER"/>
</dbReference>
<evidence type="ECO:0000259" key="16">
    <source>
        <dbReference type="PROSITE" id="PS50125"/>
    </source>
</evidence>
<dbReference type="InterPro" id="IPR001828">
    <property type="entry name" value="ANF_lig-bd_rcpt"/>
</dbReference>
<dbReference type="PROSITE" id="PS00452">
    <property type="entry name" value="GUANYLATE_CYCLASE_1"/>
    <property type="match status" value="1"/>
</dbReference>
<keyword evidence="9" id="KW-0675">Receptor</keyword>
<dbReference type="GO" id="GO:0005524">
    <property type="term" value="F:ATP binding"/>
    <property type="evidence" value="ECO:0007669"/>
    <property type="project" value="InterPro"/>
</dbReference>
<evidence type="ECO:0000256" key="9">
    <source>
        <dbReference type="ARBA" id="ARBA00023170"/>
    </source>
</evidence>
<keyword evidence="10" id="KW-0325">Glycoprotein</keyword>
<dbReference type="SMART" id="SM00044">
    <property type="entry name" value="CYCc"/>
    <property type="match status" value="1"/>
</dbReference>
<reference evidence="17" key="1">
    <citation type="submission" date="2021-03" db="EMBL/GenBank/DDBJ databases">
        <authorList>
            <person name="Bekaert M."/>
        </authorList>
    </citation>
    <scope>NUCLEOTIDE SEQUENCE</scope>
</reference>
<dbReference type="Gene3D" id="6.10.250.780">
    <property type="match status" value="1"/>
</dbReference>
<keyword evidence="11 13" id="KW-0456">Lyase</keyword>
<dbReference type="SUPFAM" id="SSF53822">
    <property type="entry name" value="Periplasmic binding protein-like I"/>
    <property type="match status" value="1"/>
</dbReference>
<dbReference type="PROSITE" id="PS50125">
    <property type="entry name" value="GUANYLATE_CYCLASE_2"/>
    <property type="match status" value="1"/>
</dbReference>
<evidence type="ECO:0000313" key="17">
    <source>
        <dbReference type="EMBL" id="CAG2209761.1"/>
    </source>
</evidence>
<evidence type="ECO:0000256" key="4">
    <source>
        <dbReference type="ARBA" id="ARBA00022729"/>
    </source>
</evidence>
<accession>A0A8S3RUA1</accession>
<keyword evidence="4" id="KW-0732">Signal</keyword>
<dbReference type="GO" id="GO:0035556">
    <property type="term" value="P:intracellular signal transduction"/>
    <property type="evidence" value="ECO:0007669"/>
    <property type="project" value="InterPro"/>
</dbReference>
<gene>
    <name evidence="17" type="ORF">MEDL_23886</name>
</gene>
<dbReference type="InterPro" id="IPR001170">
    <property type="entry name" value="ANPR/GUC"/>
</dbReference>
<dbReference type="InterPro" id="IPR000719">
    <property type="entry name" value="Prot_kinase_dom"/>
</dbReference>
<dbReference type="InterPro" id="IPR011009">
    <property type="entry name" value="Kinase-like_dom_sf"/>
</dbReference>
<evidence type="ECO:0000256" key="8">
    <source>
        <dbReference type="ARBA" id="ARBA00023136"/>
    </source>
</evidence>
<dbReference type="CDD" id="cd07302">
    <property type="entry name" value="CHD"/>
    <property type="match status" value="1"/>
</dbReference>
<dbReference type="PANTHER" id="PTHR11920:SF335">
    <property type="entry name" value="GUANYLATE CYCLASE"/>
    <property type="match status" value="1"/>
</dbReference>
<dbReference type="InterPro" id="IPR011645">
    <property type="entry name" value="HNOB_dom_associated"/>
</dbReference>
<dbReference type="AlphaFoldDB" id="A0A8S3RUA1"/>
<evidence type="ECO:0000256" key="3">
    <source>
        <dbReference type="ARBA" id="ARBA00022692"/>
    </source>
</evidence>
<sequence>MVADLVKDHAIIGLIGPACAYALDPTAKLANYWNIPIVTGFGDGGLFKNKTEYPTLTRLAYCQCRLRKVFGSIFIEFKWTNIAIIYDMNDLHSRVLGTTLQTGLQKQQIFPKMFSYYGNQNTSYKDILLQVKKVSRVILLIVPGDSLREFMLDAFDLGFIQSGEYVFMDVWLFPFPGQYWGNHDWLRNDLRDQDAKLAYESLFRISLQVPTSVEWKNFTNDVKLLALSKYGFNFTNEEVNFFIGAFHDAVILFGMALNESLEAGILTGNIDGYNFTRNMWNRIFNGITGQVIIDDNGDRDTSYSILDMDPVTGKFQVVANFFGDRQYYNPVPGKSVHWAGGRTAPPLNEPVCWYERDNPECHISEKVDMYALIFSSMGVLLVVAFSVLFYRHKKHEQDILNDSWRVKYDDLEFNYNNVTASCYSMVSEKSSKHHQTGTASKNVANYMDLLYNDTITLDWTFRLSLLKDIAKGMKYLHSSALKCHGSLRSSNCVVDGRFVVKISNFGLPSFSDDIVMESEKSRKMYHKLWIAPEHLRNPSLVGGSRKGDVYSFGIIIQEVITRSPPFDCCNEVIETDEIIARVASTEKPPYRPNFAADDCPPSIHKLTAMCWTDDPDDRPEFPAVLKLIRKQTGGKEDDLVDSLLRRMERYTLNLEEIVEERTGQLAAEKKRSDELLYQILPQSVANELRLGKFVTPEWFDSVTIYFSDIVGFTELSGSSSPMEVISLLNDLYSNFDSIIETMDVYKVETIGDAYMVVSGLPIRNGSDHAAAICRLSLKLRQQIQNFEIRHRPGQKLRLRVGIHTGPCVAGVVGLKMPRYCLFGDTVNVASRMESNGEACKIHISNTTKEILDGSFDVEERGQINIKGKGVMSTYWLLSEKNTMTKLSSISTTDLDV</sequence>